<organism evidence="1 2">
    <name type="scientific">Ralstonia solanacearum (strain UW551)</name>
    <dbReference type="NCBI Taxonomy" id="342110"/>
    <lineage>
        <taxon>Bacteria</taxon>
        <taxon>Pseudomonadati</taxon>
        <taxon>Pseudomonadota</taxon>
        <taxon>Betaproteobacteria</taxon>
        <taxon>Burkholderiales</taxon>
        <taxon>Burkholderiaceae</taxon>
        <taxon>Ralstonia</taxon>
        <taxon>Ralstonia solanacearum species complex</taxon>
    </lineage>
</organism>
<dbReference type="AlphaFoldDB" id="A0AB33VBW3"/>
<sequence length="46" mass="4991">MLRKVPRPWTGCPSLVTVASPCCQAKVRQDQGPCPASPNRAPARCR</sequence>
<comment type="caution">
    <text evidence="1">The sequence shown here is derived from an EMBL/GenBank/DDBJ whole genome shotgun (WGS) entry which is preliminary data.</text>
</comment>
<accession>A0AB33VBW3</accession>
<evidence type="ECO:0000313" key="1">
    <source>
        <dbReference type="EMBL" id="EAP71576.1"/>
    </source>
</evidence>
<evidence type="ECO:0000313" key="2">
    <source>
        <dbReference type="Proteomes" id="UP000005933"/>
    </source>
</evidence>
<proteinExistence type="predicted"/>
<protein>
    <submittedName>
        <fullName evidence="1">Atypical ORF</fullName>
    </submittedName>
</protein>
<reference evidence="1 2" key="1">
    <citation type="journal article" date="2006" name="Mol. Plant Microbe Interact.">
        <title>Identification of open reading frames unique to a select agent: Ralstonia solanacearum race 3 biovar 2.</title>
        <authorList>
            <person name="Gabriel D.W."/>
            <person name="Allen C."/>
            <person name="Schell M."/>
            <person name="Denny T.P."/>
            <person name="Greenberg J.T."/>
            <person name="Duan Y.P."/>
            <person name="Flores-Cruz Z."/>
            <person name="Huang Q."/>
            <person name="Clifford J.M."/>
            <person name="Presting G."/>
            <person name="Gonzalez E.T."/>
            <person name="Reddy J."/>
            <person name="Elphinstone J."/>
            <person name="Swanson J."/>
            <person name="Yao J."/>
            <person name="Mulholland V."/>
            <person name="Liu L."/>
            <person name="Farmerie W."/>
            <person name="Patnaikuni M."/>
            <person name="Balogh B."/>
            <person name="Norman D."/>
            <person name="Alvarez A."/>
            <person name="Castillo J.A."/>
            <person name="Jones J."/>
            <person name="Saddler G."/>
            <person name="Walunas T."/>
            <person name="Zhukov A."/>
            <person name="Mikhailova N."/>
        </authorList>
    </citation>
    <scope>NUCLEOTIDE SEQUENCE [LARGE SCALE GENOMIC DNA]</scope>
    <source>
        <strain evidence="1 2">UW551</strain>
    </source>
</reference>
<dbReference type="EMBL" id="AAKL01000049">
    <property type="protein sequence ID" value="EAP71576.1"/>
    <property type="molecule type" value="Genomic_DNA"/>
</dbReference>
<name>A0AB33VBW3_RALSU</name>
<gene>
    <name evidence="1" type="ORF">RRSL_01020</name>
</gene>
<dbReference type="Proteomes" id="UP000005933">
    <property type="component" value="Unassembled WGS sequence"/>
</dbReference>